<keyword evidence="1" id="KW-0472">Membrane</keyword>
<dbReference type="AlphaFoldDB" id="A0A9D7F6T7"/>
<evidence type="ECO:0000313" key="2">
    <source>
        <dbReference type="EMBL" id="MBK7423159.1"/>
    </source>
</evidence>
<evidence type="ECO:0000256" key="1">
    <source>
        <dbReference type="SAM" id="Phobius"/>
    </source>
</evidence>
<accession>A0A9D7F6T7</accession>
<protein>
    <submittedName>
        <fullName evidence="2">Uncharacterized protein</fullName>
    </submittedName>
</protein>
<evidence type="ECO:0000313" key="3">
    <source>
        <dbReference type="Proteomes" id="UP000886602"/>
    </source>
</evidence>
<sequence>MAAPRTTFPIAEGIGIFFGFVAWDLLTEGHLEIIRAAFIASVCSLVWFGLRCWKNRTRNKHPMR</sequence>
<keyword evidence="1" id="KW-1133">Transmembrane helix</keyword>
<name>A0A9D7F6T7_9RHOO</name>
<organism evidence="2 3">
    <name type="scientific">Candidatus Propionivibrio dominans</name>
    <dbReference type="NCBI Taxonomy" id="2954373"/>
    <lineage>
        <taxon>Bacteria</taxon>
        <taxon>Pseudomonadati</taxon>
        <taxon>Pseudomonadota</taxon>
        <taxon>Betaproteobacteria</taxon>
        <taxon>Rhodocyclales</taxon>
        <taxon>Rhodocyclaceae</taxon>
        <taxon>Propionivibrio</taxon>
    </lineage>
</organism>
<feature type="transmembrane region" description="Helical" evidence="1">
    <location>
        <begin position="33"/>
        <end position="53"/>
    </location>
</feature>
<reference evidence="2" key="1">
    <citation type="submission" date="2020-10" db="EMBL/GenBank/DDBJ databases">
        <title>Connecting structure to function with the recovery of over 1000 high-quality activated sludge metagenome-assembled genomes encoding full-length rRNA genes using long-read sequencing.</title>
        <authorList>
            <person name="Singleton C.M."/>
            <person name="Petriglieri F."/>
            <person name="Kristensen J.M."/>
            <person name="Kirkegaard R.H."/>
            <person name="Michaelsen T.Y."/>
            <person name="Andersen M.H."/>
            <person name="Karst S.M."/>
            <person name="Dueholm M.S."/>
            <person name="Nielsen P.H."/>
            <person name="Albertsen M."/>
        </authorList>
    </citation>
    <scope>NUCLEOTIDE SEQUENCE</scope>
    <source>
        <strain evidence="2">EsbW_18-Q3-R4-48_MAXAC.044</strain>
    </source>
</reference>
<dbReference type="EMBL" id="JADJNC010000011">
    <property type="protein sequence ID" value="MBK7423159.1"/>
    <property type="molecule type" value="Genomic_DNA"/>
</dbReference>
<gene>
    <name evidence="2" type="ORF">IPJ48_08710</name>
</gene>
<feature type="transmembrane region" description="Helical" evidence="1">
    <location>
        <begin position="7"/>
        <end position="27"/>
    </location>
</feature>
<dbReference type="Proteomes" id="UP000886602">
    <property type="component" value="Unassembled WGS sequence"/>
</dbReference>
<keyword evidence="1" id="KW-0812">Transmembrane</keyword>
<comment type="caution">
    <text evidence="2">The sequence shown here is derived from an EMBL/GenBank/DDBJ whole genome shotgun (WGS) entry which is preliminary data.</text>
</comment>
<proteinExistence type="predicted"/>